<evidence type="ECO:0000313" key="4">
    <source>
        <dbReference type="EMBL" id="KAF5386451.1"/>
    </source>
</evidence>
<dbReference type="OrthoDB" id="1405595at2759"/>
<feature type="domain" description="C2H2-type" evidence="3">
    <location>
        <begin position="30"/>
        <end position="65"/>
    </location>
</feature>
<sequence length="402" mass="44898">MNTTRTTSNYAVTDRARSHRGNAPTLPKTKQCSLCPAQFTRTTHLNRHIRSRKLLSLSRHLESRSPSRKIPTNVVIDVMYAGQNLPAVTCSPDIEKLAEKLMEHLAHAEDHARQDIDRCASQRKDCIYINEPGDLQYRNDAASDPGIQFILPSPTLPWSAEYRLQNFEHPTNLQNLETAYRPSRVSSDQPFNQNKPELDSATALPIVSLSQSSDSDQPLHLTNRESLQKDFFANSRQWSFHPVVDRYEISIQRDSGPSKSHAPWLKADSNRSPLSLDATEFSSAKDIGFSSTEYLYGARDQAFGRIGSYSDEKFHLTDAAISMPSSISMFHDHSSGNIERNRTDPSICIGPGRHYSHSPLEPCHTSLDAVIQLQNQLRGSSGYPAVSPATSYGFNRSLGLAC</sequence>
<dbReference type="EMBL" id="JAACJN010000035">
    <property type="protein sequence ID" value="KAF5386451.1"/>
    <property type="molecule type" value="Genomic_DNA"/>
</dbReference>
<keyword evidence="1" id="KW-0862">Zinc</keyword>
<gene>
    <name evidence="4" type="ORF">D9757_005862</name>
</gene>
<proteinExistence type="predicted"/>
<evidence type="ECO:0000259" key="3">
    <source>
        <dbReference type="PROSITE" id="PS50157"/>
    </source>
</evidence>
<reference evidence="4 5" key="1">
    <citation type="journal article" date="2020" name="ISME J.">
        <title>Uncovering the hidden diversity of litter-decomposition mechanisms in mushroom-forming fungi.</title>
        <authorList>
            <person name="Floudas D."/>
            <person name="Bentzer J."/>
            <person name="Ahren D."/>
            <person name="Johansson T."/>
            <person name="Persson P."/>
            <person name="Tunlid A."/>
        </authorList>
    </citation>
    <scope>NUCLEOTIDE SEQUENCE [LARGE SCALE GENOMIC DNA]</scope>
    <source>
        <strain evidence="4 5">CBS 406.79</strain>
    </source>
</reference>
<evidence type="ECO:0000256" key="2">
    <source>
        <dbReference type="SAM" id="MobiDB-lite"/>
    </source>
</evidence>
<feature type="region of interest" description="Disordered" evidence="2">
    <location>
        <begin position="1"/>
        <end position="28"/>
    </location>
</feature>
<dbReference type="AlphaFoldDB" id="A0A8H5MAG2"/>
<name>A0A8H5MAG2_9AGAR</name>
<evidence type="ECO:0000313" key="5">
    <source>
        <dbReference type="Proteomes" id="UP000518752"/>
    </source>
</evidence>
<keyword evidence="1" id="KW-0479">Metal-binding</keyword>
<keyword evidence="5" id="KW-1185">Reference proteome</keyword>
<protein>
    <recommendedName>
        <fullName evidence="3">C2H2-type domain-containing protein</fullName>
    </recommendedName>
</protein>
<dbReference type="Proteomes" id="UP000518752">
    <property type="component" value="Unassembled WGS sequence"/>
</dbReference>
<evidence type="ECO:0000256" key="1">
    <source>
        <dbReference type="PROSITE-ProRule" id="PRU00042"/>
    </source>
</evidence>
<organism evidence="4 5">
    <name type="scientific">Collybiopsis confluens</name>
    <dbReference type="NCBI Taxonomy" id="2823264"/>
    <lineage>
        <taxon>Eukaryota</taxon>
        <taxon>Fungi</taxon>
        <taxon>Dikarya</taxon>
        <taxon>Basidiomycota</taxon>
        <taxon>Agaricomycotina</taxon>
        <taxon>Agaricomycetes</taxon>
        <taxon>Agaricomycetidae</taxon>
        <taxon>Agaricales</taxon>
        <taxon>Marasmiineae</taxon>
        <taxon>Omphalotaceae</taxon>
        <taxon>Collybiopsis</taxon>
    </lineage>
</organism>
<comment type="caution">
    <text evidence="4">The sequence shown here is derived from an EMBL/GenBank/DDBJ whole genome shotgun (WGS) entry which is preliminary data.</text>
</comment>
<dbReference type="GO" id="GO:0008270">
    <property type="term" value="F:zinc ion binding"/>
    <property type="evidence" value="ECO:0007669"/>
    <property type="project" value="UniProtKB-KW"/>
</dbReference>
<dbReference type="InterPro" id="IPR013087">
    <property type="entry name" value="Znf_C2H2_type"/>
</dbReference>
<accession>A0A8H5MAG2</accession>
<dbReference type="PROSITE" id="PS50157">
    <property type="entry name" value="ZINC_FINGER_C2H2_2"/>
    <property type="match status" value="1"/>
</dbReference>
<keyword evidence="1" id="KW-0863">Zinc-finger</keyword>
<feature type="compositionally biased region" description="Polar residues" evidence="2">
    <location>
        <begin position="1"/>
        <end position="11"/>
    </location>
</feature>